<gene>
    <name evidence="4" type="ORF">HU200_067656</name>
</gene>
<evidence type="ECO:0000259" key="3">
    <source>
        <dbReference type="Pfam" id="PF20235"/>
    </source>
</evidence>
<dbReference type="AlphaFoldDB" id="A0A835DT39"/>
<feature type="domain" description="DUF3615" evidence="2">
    <location>
        <begin position="498"/>
        <end position="614"/>
    </location>
</feature>
<organism evidence="4 5">
    <name type="scientific">Digitaria exilis</name>
    <dbReference type="NCBI Taxonomy" id="1010633"/>
    <lineage>
        <taxon>Eukaryota</taxon>
        <taxon>Viridiplantae</taxon>
        <taxon>Streptophyta</taxon>
        <taxon>Embryophyta</taxon>
        <taxon>Tracheophyta</taxon>
        <taxon>Spermatophyta</taxon>
        <taxon>Magnoliopsida</taxon>
        <taxon>Liliopsida</taxon>
        <taxon>Poales</taxon>
        <taxon>Poaceae</taxon>
        <taxon>PACMAD clade</taxon>
        <taxon>Panicoideae</taxon>
        <taxon>Panicodae</taxon>
        <taxon>Paniceae</taxon>
        <taxon>Anthephorinae</taxon>
        <taxon>Digitaria</taxon>
    </lineage>
</organism>
<dbReference type="InterPro" id="IPR022059">
    <property type="entry name" value="DUF3615"/>
</dbReference>
<evidence type="ECO:0000313" key="5">
    <source>
        <dbReference type="Proteomes" id="UP000636709"/>
    </source>
</evidence>
<dbReference type="Proteomes" id="UP000636709">
    <property type="component" value="Unassembled WGS sequence"/>
</dbReference>
<sequence>MSEVAASSAHRVVRPKSRDMPSSDEQDDELARLLSKIESIYEEACDRLAVRGRPVTLARFLDAGVCFGLLDPVTNVMVNTACTSDLRPNLREKVLVVAAVEHELDAMCRRSLDGLVAFLVYFFPYLAEWEAVRYLLLAGADLLAAARLIVGDRGMAARFSPTSPASAPALEAALALAAYVAKHPQPEHLVRVWMSLSSRSHQVLALCREVQHHSPREKLECLRPLLDVPVVPSLDIPWDLAACRPRSIAQVPYEHTRSLRMVLLDTIHGFYLRALVRLPGSELRSRLHRSLLRGGYCYGPMDPCSNIILNTIWYEANFPAEVTPVLDVIGPKSLTRLVSRSFYGLVSFLQTRYHDLSEHQAVQYLASSSGQLSVADPNFFATGYEKAAQQHTCFSDDHLDHVTKMEQQIPSASIQDAYEAAAAAAWHPNPEQQAAFLTSWPLPVYTDHMLSVEEVQDLCNRLSPNQPPVPERICSSSYPVRAGKWRSQAQQRRISGKVKAALNRYLLRDGKPEFDLHVICCVNEDVCGPEYCDNVEDCLSFAPCKYKYSHVNFLATQKDSLFSDSCPILFFAEFDNEKDDVAPLFCCQVDEPTPFTEHVRCLYCEATGSRVVHPSSDKFHGGGSEFEKMIRGEHSLDNDFLICKNEYAVQRMCWVEEDFMYAN</sequence>
<dbReference type="PANTHER" id="PTHR33120">
    <property type="entry name" value="EXPRESSED PROTEIN-RELATED"/>
    <property type="match status" value="1"/>
</dbReference>
<proteinExistence type="predicted"/>
<name>A0A835DT39_9POAL</name>
<evidence type="ECO:0000256" key="1">
    <source>
        <dbReference type="SAM" id="MobiDB-lite"/>
    </source>
</evidence>
<dbReference type="OrthoDB" id="639207at2759"/>
<keyword evidence="5" id="KW-1185">Reference proteome</keyword>
<dbReference type="EMBL" id="JACEFO010003304">
    <property type="protein sequence ID" value="KAF8641942.1"/>
    <property type="molecule type" value="Genomic_DNA"/>
</dbReference>
<evidence type="ECO:0000259" key="2">
    <source>
        <dbReference type="Pfam" id="PF12274"/>
    </source>
</evidence>
<dbReference type="PANTHER" id="PTHR33120:SF5">
    <property type="entry name" value="PIR2-LIKE HELICAL DOMAIN-CONTAINING PROTEIN"/>
    <property type="match status" value="1"/>
</dbReference>
<feature type="domain" description="PIR2-like helical" evidence="3">
    <location>
        <begin position="35"/>
        <end position="149"/>
    </location>
</feature>
<protein>
    <submittedName>
        <fullName evidence="4">Uncharacterized protein</fullName>
    </submittedName>
</protein>
<accession>A0A835DT39</accession>
<evidence type="ECO:0000313" key="4">
    <source>
        <dbReference type="EMBL" id="KAF8641942.1"/>
    </source>
</evidence>
<dbReference type="Pfam" id="PF20235">
    <property type="entry name" value="PIR2-like_helical"/>
    <property type="match status" value="2"/>
</dbReference>
<feature type="domain" description="PIR2-like helical" evidence="3">
    <location>
        <begin position="265"/>
        <end position="375"/>
    </location>
</feature>
<feature type="region of interest" description="Disordered" evidence="1">
    <location>
        <begin position="1"/>
        <end position="27"/>
    </location>
</feature>
<reference evidence="4" key="1">
    <citation type="submission" date="2020-07" db="EMBL/GenBank/DDBJ databases">
        <title>Genome sequence and genetic diversity analysis of an under-domesticated orphan crop, white fonio (Digitaria exilis).</title>
        <authorList>
            <person name="Bennetzen J.L."/>
            <person name="Chen S."/>
            <person name="Ma X."/>
            <person name="Wang X."/>
            <person name="Yssel A.E.J."/>
            <person name="Chaluvadi S.R."/>
            <person name="Johnson M."/>
            <person name="Gangashetty P."/>
            <person name="Hamidou F."/>
            <person name="Sanogo M.D."/>
            <person name="Zwaenepoel A."/>
            <person name="Wallace J."/>
            <person name="Van De Peer Y."/>
            <person name="Van Deynze A."/>
        </authorList>
    </citation>
    <scope>NUCLEOTIDE SEQUENCE</scope>
    <source>
        <tissue evidence="4">Leaves</tissue>
    </source>
</reference>
<dbReference type="Pfam" id="PF12274">
    <property type="entry name" value="DUF3615"/>
    <property type="match status" value="1"/>
</dbReference>
<comment type="caution">
    <text evidence="4">The sequence shown here is derived from an EMBL/GenBank/DDBJ whole genome shotgun (WGS) entry which is preliminary data.</text>
</comment>
<dbReference type="InterPro" id="IPR046527">
    <property type="entry name" value="PIR2-like_helical"/>
</dbReference>